<dbReference type="AlphaFoldDB" id="A0AAW0QS09"/>
<protein>
    <submittedName>
        <fullName evidence="1">Uncharacterized protein</fullName>
    </submittedName>
</protein>
<accession>A0AAW0QS09</accession>
<sequence>MAPDRQLEITSKGLRTNVLVFPTREMLEEMGVADPDSSSYVLLPLNAHVVSEEGEHKRPSYWDTTLFVMKSNGDVWFPERDISAAELLFQLPDKGIRFLQEYPVQMGKYFHTQSIFYVDMDRGDVQNSHPMNLVFAFHLEGKSKMLLVAIAIYRKFSEARDKIDDATGRDVDRISCGGTGSTFIKRRCGINIS</sequence>
<gene>
    <name evidence="1" type="ORF">PG999_008547</name>
</gene>
<reference evidence="1 2" key="1">
    <citation type="submission" date="2023-01" db="EMBL/GenBank/DDBJ databases">
        <title>Analysis of 21 Apiospora genomes using comparative genomics revels a genus with tremendous synthesis potential of carbohydrate active enzymes and secondary metabolites.</title>
        <authorList>
            <person name="Sorensen T."/>
        </authorList>
    </citation>
    <scope>NUCLEOTIDE SEQUENCE [LARGE SCALE GENOMIC DNA]</scope>
    <source>
        <strain evidence="1 2">CBS 117206</strain>
    </source>
</reference>
<proteinExistence type="predicted"/>
<name>A0AAW0QS09_9PEZI</name>
<keyword evidence="2" id="KW-1185">Reference proteome</keyword>
<evidence type="ECO:0000313" key="1">
    <source>
        <dbReference type="EMBL" id="KAK8105188.1"/>
    </source>
</evidence>
<comment type="caution">
    <text evidence="1">The sequence shown here is derived from an EMBL/GenBank/DDBJ whole genome shotgun (WGS) entry which is preliminary data.</text>
</comment>
<organism evidence="1 2">
    <name type="scientific">Apiospora kogelbergensis</name>
    <dbReference type="NCBI Taxonomy" id="1337665"/>
    <lineage>
        <taxon>Eukaryota</taxon>
        <taxon>Fungi</taxon>
        <taxon>Dikarya</taxon>
        <taxon>Ascomycota</taxon>
        <taxon>Pezizomycotina</taxon>
        <taxon>Sordariomycetes</taxon>
        <taxon>Xylariomycetidae</taxon>
        <taxon>Amphisphaeriales</taxon>
        <taxon>Apiosporaceae</taxon>
        <taxon>Apiospora</taxon>
    </lineage>
</organism>
<dbReference type="Proteomes" id="UP001392437">
    <property type="component" value="Unassembled WGS sequence"/>
</dbReference>
<dbReference type="EMBL" id="JAQQWP010000008">
    <property type="protein sequence ID" value="KAK8105188.1"/>
    <property type="molecule type" value="Genomic_DNA"/>
</dbReference>
<evidence type="ECO:0000313" key="2">
    <source>
        <dbReference type="Proteomes" id="UP001392437"/>
    </source>
</evidence>